<dbReference type="Proteomes" id="UP001059663">
    <property type="component" value="Chromosome"/>
</dbReference>
<dbReference type="EMBL" id="CP087977">
    <property type="protein sequence ID" value="UUZ43605.1"/>
    <property type="molecule type" value="Genomic_DNA"/>
</dbReference>
<evidence type="ECO:0000313" key="2">
    <source>
        <dbReference type="Proteomes" id="UP001059663"/>
    </source>
</evidence>
<reference evidence="1" key="1">
    <citation type="submission" date="2021-11" db="EMBL/GenBank/DDBJ databases">
        <title>Study of the species diversity of bacterial strains isolated from a unique natural object - Shulgan-Tash cave (Bashkiria).</title>
        <authorList>
            <person name="Sazanova A.L."/>
            <person name="Chirak E.R."/>
            <person name="Safronova V.I."/>
        </authorList>
    </citation>
    <scope>NUCLEOTIDE SEQUENCE</scope>
    <source>
        <strain evidence="1">P1</strain>
    </source>
</reference>
<name>A0AC61U0S4_9MICO</name>
<evidence type="ECO:0000313" key="1">
    <source>
        <dbReference type="EMBL" id="UUZ43605.1"/>
    </source>
</evidence>
<gene>
    <name evidence="1" type="ORF">LP422_11555</name>
</gene>
<organism evidence="1 2">
    <name type="scientific">Janibacter limosus</name>
    <dbReference type="NCBI Taxonomy" id="53458"/>
    <lineage>
        <taxon>Bacteria</taxon>
        <taxon>Bacillati</taxon>
        <taxon>Actinomycetota</taxon>
        <taxon>Actinomycetes</taxon>
        <taxon>Micrococcales</taxon>
        <taxon>Intrasporangiaceae</taxon>
        <taxon>Janibacter</taxon>
    </lineage>
</organism>
<accession>A0AC61U0S4</accession>
<proteinExistence type="predicted"/>
<protein>
    <submittedName>
        <fullName evidence="1">COX15/CtaA family protein</fullName>
    </submittedName>
</protein>
<sequence>MPQTLSSAARRWLPRLLLLNLIAEVGIVVTGGLVRLTGSGLGCPTRPAMRARVVRADGGAGAGHPQDHRVRQPHAYRRRRVPRPCSCCGVSTAGPVSVPS</sequence>